<proteinExistence type="inferred from homology"/>
<keyword evidence="7 8" id="KW-0326">Glycosidase</keyword>
<dbReference type="InterPro" id="IPR017853">
    <property type="entry name" value="GH"/>
</dbReference>
<dbReference type="FunFam" id="3.20.20.80:FF:000040">
    <property type="entry name" value="Beta-galactosidase A"/>
    <property type="match status" value="1"/>
</dbReference>
<dbReference type="Proteomes" id="UP000799536">
    <property type="component" value="Unassembled WGS sequence"/>
</dbReference>
<evidence type="ECO:0000256" key="10">
    <source>
        <dbReference type="SAM" id="SignalP"/>
    </source>
</evidence>
<evidence type="ECO:0000313" key="13">
    <source>
        <dbReference type="Proteomes" id="UP000799536"/>
    </source>
</evidence>
<dbReference type="InterPro" id="IPR025972">
    <property type="entry name" value="BetaGal_dom3"/>
</dbReference>
<reference evidence="12" key="1">
    <citation type="journal article" date="2020" name="Stud. Mycol.">
        <title>101 Dothideomycetes genomes: a test case for predicting lifestyles and emergence of pathogens.</title>
        <authorList>
            <person name="Haridas S."/>
            <person name="Albert R."/>
            <person name="Binder M."/>
            <person name="Bloem J."/>
            <person name="Labutti K."/>
            <person name="Salamov A."/>
            <person name="Andreopoulos B."/>
            <person name="Baker S."/>
            <person name="Barry K."/>
            <person name="Bills G."/>
            <person name="Bluhm B."/>
            <person name="Cannon C."/>
            <person name="Castanera R."/>
            <person name="Culley D."/>
            <person name="Daum C."/>
            <person name="Ezra D."/>
            <person name="Gonzalez J."/>
            <person name="Henrissat B."/>
            <person name="Kuo A."/>
            <person name="Liang C."/>
            <person name="Lipzen A."/>
            <person name="Lutzoni F."/>
            <person name="Magnuson J."/>
            <person name="Mondo S."/>
            <person name="Nolan M."/>
            <person name="Ohm R."/>
            <person name="Pangilinan J."/>
            <person name="Park H.-J."/>
            <person name="Ramirez L."/>
            <person name="Alfaro M."/>
            <person name="Sun H."/>
            <person name="Tritt A."/>
            <person name="Yoshinaga Y."/>
            <person name="Zwiers L.-H."/>
            <person name="Turgeon B."/>
            <person name="Goodwin S."/>
            <person name="Spatafora J."/>
            <person name="Crous P."/>
            <person name="Grigoriev I."/>
        </authorList>
    </citation>
    <scope>NUCLEOTIDE SEQUENCE</scope>
    <source>
        <strain evidence="12">ATCC 74209</strain>
    </source>
</reference>
<keyword evidence="4 10" id="KW-0732">Signal</keyword>
<dbReference type="InterPro" id="IPR018954">
    <property type="entry name" value="Betagal_dom2"/>
</dbReference>
<dbReference type="Pfam" id="PF13363">
    <property type="entry name" value="BetaGal_dom3"/>
    <property type="match status" value="1"/>
</dbReference>
<evidence type="ECO:0000259" key="11">
    <source>
        <dbReference type="SMART" id="SM01029"/>
    </source>
</evidence>
<protein>
    <recommendedName>
        <fullName evidence="3 8">Beta-galactosidase</fullName>
        <ecNumber evidence="3 8">3.2.1.23</ecNumber>
    </recommendedName>
</protein>
<dbReference type="Gene3D" id="2.102.20.10">
    <property type="entry name" value="Beta-galactosidase, domain 2"/>
    <property type="match status" value="1"/>
</dbReference>
<gene>
    <name evidence="12" type="ORF">GQ43DRAFT_186375</name>
</gene>
<comment type="catalytic activity">
    <reaction evidence="1 8">
        <text>Hydrolysis of terminal non-reducing beta-D-galactose residues in beta-D-galactosides.</text>
        <dbReference type="EC" id="3.2.1.23"/>
    </reaction>
</comment>
<accession>A0A9P4JEN8</accession>
<feature type="chain" id="PRO_5040250779" description="Beta-galactosidase" evidence="10">
    <location>
        <begin position="23"/>
        <end position="1016"/>
    </location>
</feature>
<dbReference type="Gene3D" id="3.20.20.80">
    <property type="entry name" value="Glycosidases"/>
    <property type="match status" value="1"/>
</dbReference>
<dbReference type="GO" id="GO:0004565">
    <property type="term" value="F:beta-galactosidase activity"/>
    <property type="evidence" value="ECO:0007669"/>
    <property type="project" value="UniProtKB-EC"/>
</dbReference>
<dbReference type="Pfam" id="PF10435">
    <property type="entry name" value="BetaGal_dom2"/>
    <property type="match status" value="1"/>
</dbReference>
<dbReference type="SUPFAM" id="SSF117100">
    <property type="entry name" value="Beta-galactosidase LacA, domain 3"/>
    <property type="match status" value="1"/>
</dbReference>
<dbReference type="PROSITE" id="PS01182">
    <property type="entry name" value="GLYCOSYL_HYDROL_F35"/>
    <property type="match status" value="1"/>
</dbReference>
<dbReference type="Gene3D" id="2.60.390.10">
    <property type="entry name" value="Beta-galactosidase, domain 3"/>
    <property type="match status" value="1"/>
</dbReference>
<evidence type="ECO:0000256" key="8">
    <source>
        <dbReference type="RuleBase" id="RU000675"/>
    </source>
</evidence>
<dbReference type="InterPro" id="IPR008979">
    <property type="entry name" value="Galactose-bd-like_sf"/>
</dbReference>
<evidence type="ECO:0000256" key="1">
    <source>
        <dbReference type="ARBA" id="ARBA00001412"/>
    </source>
</evidence>
<evidence type="ECO:0000256" key="9">
    <source>
        <dbReference type="RuleBase" id="RU003679"/>
    </source>
</evidence>
<dbReference type="InterPro" id="IPR037110">
    <property type="entry name" value="Betagal_dom2_sf"/>
</dbReference>
<dbReference type="PRINTS" id="PR00742">
    <property type="entry name" value="GLHYDRLASE35"/>
</dbReference>
<dbReference type="SMART" id="SM01029">
    <property type="entry name" value="BetaGal_dom2"/>
    <property type="match status" value="1"/>
</dbReference>
<evidence type="ECO:0000256" key="4">
    <source>
        <dbReference type="ARBA" id="ARBA00022729"/>
    </source>
</evidence>
<keyword evidence="13" id="KW-1185">Reference proteome</keyword>
<evidence type="ECO:0000256" key="3">
    <source>
        <dbReference type="ARBA" id="ARBA00012756"/>
    </source>
</evidence>
<dbReference type="InterPro" id="IPR001944">
    <property type="entry name" value="Glycoside_Hdrlase_35"/>
</dbReference>
<comment type="similarity">
    <text evidence="2 9">Belongs to the glycosyl hydrolase 35 family.</text>
</comment>
<dbReference type="AlphaFoldDB" id="A0A9P4JEN8"/>
<dbReference type="FunFam" id="2.60.120.260:FF:000065">
    <property type="entry name" value="Beta-galactosidase A"/>
    <property type="match status" value="1"/>
</dbReference>
<comment type="caution">
    <text evidence="12">The sequence shown here is derived from an EMBL/GenBank/DDBJ whole genome shotgun (WGS) entry which is preliminary data.</text>
</comment>
<evidence type="ECO:0000256" key="7">
    <source>
        <dbReference type="ARBA" id="ARBA00023295"/>
    </source>
</evidence>
<feature type="signal peptide" evidence="10">
    <location>
        <begin position="1"/>
        <end position="22"/>
    </location>
</feature>
<dbReference type="SUPFAM" id="SSF49785">
    <property type="entry name" value="Galactose-binding domain-like"/>
    <property type="match status" value="2"/>
</dbReference>
<keyword evidence="6" id="KW-0325">Glycoprotein</keyword>
<dbReference type="InterPro" id="IPR031330">
    <property type="entry name" value="Gly_Hdrlase_35_cat"/>
</dbReference>
<dbReference type="Pfam" id="PF13364">
    <property type="entry name" value="BetaGal_ABD2"/>
    <property type="match status" value="2"/>
</dbReference>
<sequence length="1016" mass="112528">MTRLVKLASAIALSCLAVQSAARAIANGGRPIDLIKPYKREILQDIVTWDENSLFVHGKRIFLYSGEFHPYRLPVPSLWLDVFQKIKAMGYNGVSFYVDWALLEGKPGTYRAEGVFAMEPFYEAAMKAGIYLIARPGPYINAEVSGGGFPGWLQRNPGILRTRDEAFLNATDLYMSKIGASIAKAQITNGGPVILVQPENEYTGATEKIKEFPDAQYFGYVEKQLRDAGIVVPLISNDASAKGYFAPGKEAAVDIYGHDGYPLGFNCANPTVWPDNALPTTWRQVHMQQSPSTPFSLVEFQGGAFDPWGGPGFDKCGVLVNAEFERVFYKNNYAFGVTIFNLYMTYGGTNWGNLGHPGGYTSYDYSSVIREDRRVDREKYSEQKLQANFFKVTPSFLTASRGNASTTAWTNTAALTVTPALSNETGFYITRHTKYNSLERTAYKLNVQTKKFGKLMVPQGNTTLMLNGRDSKIHVSDYNVGGLNLIYSTGEIFTWHKYPTNTVVLIYGGPGETHELAVEASSASVVEGTASTTRKNGYTIINWEATSDRKVVKVNSNVYIYLLDRNSAYNYWSVDQAPFDAPNPVILQAGYLMRTAKVSGNTLSVTGDLNTTTSIEIIGGAPEKLHKLTFNNEKFDFKTSKIGTITANIDFPKPRIAIPKLNELKWKYLDTLPEIQPNYDDSKWTKADLTKTYNTLRKLSTPTSLYASDYGYHTGTLLFRGHFTATGVEKTIYLHTQGGSAFGMSAYLNNQFLGSFTGFDAGINANSTFTLPNLASGKEYVVTVVIDNMGLDEDWTVGTETMKNPRGILNYELSGREQSAISWKLTGNLGGEDYRDISRGPLNEGGLYAERQGFHLPGAPTKEWKDSKGPVLDGLKGPGIGFFATEFDLRLPDEYDIPLSFTFENTTSTPMLHSRAPNGTQGSAVPAYRVQLFVNGWQFGKYVNNVGPQTKFPVPEGIFNYHGKNYVAVSLWGLDGGETKIQGLELGIDDIIWSGFGDVKTVEGERWEKERRRGAY</sequence>
<evidence type="ECO:0000256" key="6">
    <source>
        <dbReference type="ARBA" id="ARBA00023180"/>
    </source>
</evidence>
<dbReference type="SUPFAM" id="SSF51011">
    <property type="entry name" value="Glycosyl hydrolase domain"/>
    <property type="match status" value="1"/>
</dbReference>
<dbReference type="EC" id="3.2.1.23" evidence="3 8"/>
<dbReference type="SUPFAM" id="SSF51445">
    <property type="entry name" value="(Trans)glycosidases"/>
    <property type="match status" value="1"/>
</dbReference>
<dbReference type="GO" id="GO:0005975">
    <property type="term" value="P:carbohydrate metabolic process"/>
    <property type="evidence" value="ECO:0007669"/>
    <property type="project" value="InterPro"/>
</dbReference>
<name>A0A9P4JEN8_9PLEO</name>
<dbReference type="Gene3D" id="2.60.120.260">
    <property type="entry name" value="Galactose-binding domain-like"/>
    <property type="match status" value="2"/>
</dbReference>
<dbReference type="InterPro" id="IPR019801">
    <property type="entry name" value="Glyco_hydro_35_CS"/>
</dbReference>
<dbReference type="FunFam" id="2.102.20.10:FF:000001">
    <property type="entry name" value="Beta-galactosidase A"/>
    <property type="match status" value="1"/>
</dbReference>
<evidence type="ECO:0000256" key="2">
    <source>
        <dbReference type="ARBA" id="ARBA00009809"/>
    </source>
</evidence>
<feature type="domain" description="Beta-galactosidase" evidence="11">
    <location>
        <begin position="396"/>
        <end position="571"/>
    </location>
</feature>
<evidence type="ECO:0000313" key="12">
    <source>
        <dbReference type="EMBL" id="KAF2197860.1"/>
    </source>
</evidence>
<organism evidence="12 13">
    <name type="scientific">Delitschia confertaspora ATCC 74209</name>
    <dbReference type="NCBI Taxonomy" id="1513339"/>
    <lineage>
        <taxon>Eukaryota</taxon>
        <taxon>Fungi</taxon>
        <taxon>Dikarya</taxon>
        <taxon>Ascomycota</taxon>
        <taxon>Pezizomycotina</taxon>
        <taxon>Dothideomycetes</taxon>
        <taxon>Pleosporomycetidae</taxon>
        <taxon>Pleosporales</taxon>
        <taxon>Delitschiaceae</taxon>
        <taxon>Delitschia</taxon>
    </lineage>
</organism>
<dbReference type="InterPro" id="IPR025300">
    <property type="entry name" value="BetaGal_jelly_roll_dom"/>
</dbReference>
<dbReference type="OrthoDB" id="1657402at2759"/>
<dbReference type="InterPro" id="IPR036833">
    <property type="entry name" value="BetaGal_dom3_sf"/>
</dbReference>
<dbReference type="Pfam" id="PF01301">
    <property type="entry name" value="Glyco_hydro_35"/>
    <property type="match status" value="1"/>
</dbReference>
<evidence type="ECO:0000256" key="5">
    <source>
        <dbReference type="ARBA" id="ARBA00022801"/>
    </source>
</evidence>
<dbReference type="PANTHER" id="PTHR23421">
    <property type="entry name" value="BETA-GALACTOSIDASE RELATED"/>
    <property type="match status" value="1"/>
</dbReference>
<dbReference type="EMBL" id="ML994192">
    <property type="protein sequence ID" value="KAF2197860.1"/>
    <property type="molecule type" value="Genomic_DNA"/>
</dbReference>
<keyword evidence="5 8" id="KW-0378">Hydrolase</keyword>